<dbReference type="RefSeq" id="XP_033379698.1">
    <property type="nucleotide sequence ID" value="XM_033522693.1"/>
</dbReference>
<reference evidence="2" key="1">
    <citation type="journal article" date="2020" name="Stud. Mycol.">
        <title>101 Dothideomycetes genomes: a test case for predicting lifestyles and emergence of pathogens.</title>
        <authorList>
            <person name="Haridas S."/>
            <person name="Albert R."/>
            <person name="Binder M."/>
            <person name="Bloem J."/>
            <person name="Labutti K."/>
            <person name="Salamov A."/>
            <person name="Andreopoulos B."/>
            <person name="Baker S."/>
            <person name="Barry K."/>
            <person name="Bills G."/>
            <person name="Bluhm B."/>
            <person name="Cannon C."/>
            <person name="Castanera R."/>
            <person name="Culley D."/>
            <person name="Daum C."/>
            <person name="Ezra D."/>
            <person name="Gonzalez J."/>
            <person name="Henrissat B."/>
            <person name="Kuo A."/>
            <person name="Liang C."/>
            <person name="Lipzen A."/>
            <person name="Lutzoni F."/>
            <person name="Magnuson J."/>
            <person name="Mondo S."/>
            <person name="Nolan M."/>
            <person name="Ohm R."/>
            <person name="Pangilinan J."/>
            <person name="Park H.-J."/>
            <person name="Ramirez L."/>
            <person name="Alfaro M."/>
            <person name="Sun H."/>
            <person name="Tritt A."/>
            <person name="Yoshinaga Y."/>
            <person name="Zwiers L.-H."/>
            <person name="Turgeon B."/>
            <person name="Goodwin S."/>
            <person name="Spatafora J."/>
            <person name="Crous P."/>
            <person name="Grigoriev I."/>
        </authorList>
    </citation>
    <scope>NUCLEOTIDE SEQUENCE</scope>
    <source>
        <strain evidence="2">CBS 175.79</strain>
    </source>
</reference>
<dbReference type="AlphaFoldDB" id="A0A6A5XEQ1"/>
<protein>
    <submittedName>
        <fullName evidence="2">Uncharacterized protein</fullName>
    </submittedName>
</protein>
<keyword evidence="1" id="KW-1133">Transmembrane helix</keyword>
<keyword evidence="3" id="KW-1185">Reference proteome</keyword>
<dbReference type="GeneID" id="54280090"/>
<keyword evidence="1" id="KW-0812">Transmembrane</keyword>
<accession>A0A6A5XEQ1</accession>
<evidence type="ECO:0000313" key="3">
    <source>
        <dbReference type="Proteomes" id="UP000799778"/>
    </source>
</evidence>
<dbReference type="EMBL" id="ML978074">
    <property type="protein sequence ID" value="KAF2011359.1"/>
    <property type="molecule type" value="Genomic_DNA"/>
</dbReference>
<gene>
    <name evidence="2" type="ORF">BU24DRAFT_279683</name>
</gene>
<organism evidence="2 3">
    <name type="scientific">Aaosphaeria arxii CBS 175.79</name>
    <dbReference type="NCBI Taxonomy" id="1450172"/>
    <lineage>
        <taxon>Eukaryota</taxon>
        <taxon>Fungi</taxon>
        <taxon>Dikarya</taxon>
        <taxon>Ascomycota</taxon>
        <taxon>Pezizomycotina</taxon>
        <taxon>Dothideomycetes</taxon>
        <taxon>Pleosporomycetidae</taxon>
        <taxon>Pleosporales</taxon>
        <taxon>Pleosporales incertae sedis</taxon>
        <taxon>Aaosphaeria</taxon>
    </lineage>
</organism>
<sequence length="72" mass="8386">MWKWRSLRALGRESHTTCHTVVTVVTLRRNRLPPFASLLFHCSILLHIVPLYLHHWPASTSQLTLLSLNTTR</sequence>
<dbReference type="Proteomes" id="UP000799778">
    <property type="component" value="Unassembled WGS sequence"/>
</dbReference>
<keyword evidence="1" id="KW-0472">Membrane</keyword>
<evidence type="ECO:0000313" key="2">
    <source>
        <dbReference type="EMBL" id="KAF2011359.1"/>
    </source>
</evidence>
<evidence type="ECO:0000256" key="1">
    <source>
        <dbReference type="SAM" id="Phobius"/>
    </source>
</evidence>
<proteinExistence type="predicted"/>
<feature type="transmembrane region" description="Helical" evidence="1">
    <location>
        <begin position="35"/>
        <end position="53"/>
    </location>
</feature>
<name>A0A6A5XEQ1_9PLEO</name>